<comment type="caution">
    <text evidence="1">The sequence shown here is derived from an EMBL/GenBank/DDBJ whole genome shotgun (WGS) entry which is preliminary data.</text>
</comment>
<evidence type="ECO:0000313" key="1">
    <source>
        <dbReference type="EMBL" id="KAK3721140.1"/>
    </source>
</evidence>
<protein>
    <submittedName>
        <fullName evidence="1">Uncharacterized protein</fullName>
    </submittedName>
</protein>
<name>A0ACC3NQ84_9PEZI</name>
<organism evidence="1 2">
    <name type="scientific">Vermiconidia calcicola</name>
    <dbReference type="NCBI Taxonomy" id="1690605"/>
    <lineage>
        <taxon>Eukaryota</taxon>
        <taxon>Fungi</taxon>
        <taxon>Dikarya</taxon>
        <taxon>Ascomycota</taxon>
        <taxon>Pezizomycotina</taxon>
        <taxon>Dothideomycetes</taxon>
        <taxon>Dothideomycetidae</taxon>
        <taxon>Mycosphaerellales</taxon>
        <taxon>Extremaceae</taxon>
        <taxon>Vermiconidia</taxon>
    </lineage>
</organism>
<accession>A0ACC3NQ84</accession>
<reference evidence="1" key="1">
    <citation type="submission" date="2023-07" db="EMBL/GenBank/DDBJ databases">
        <title>Black Yeasts Isolated from many extreme environments.</title>
        <authorList>
            <person name="Coleine C."/>
            <person name="Stajich J.E."/>
            <person name="Selbmann L."/>
        </authorList>
    </citation>
    <scope>NUCLEOTIDE SEQUENCE</scope>
    <source>
        <strain evidence="1">CCFEE 5714</strain>
    </source>
</reference>
<dbReference type="EMBL" id="JAUTXU010000019">
    <property type="protein sequence ID" value="KAK3721140.1"/>
    <property type="molecule type" value="Genomic_DNA"/>
</dbReference>
<proteinExistence type="predicted"/>
<keyword evidence="2" id="KW-1185">Reference proteome</keyword>
<evidence type="ECO:0000313" key="2">
    <source>
        <dbReference type="Proteomes" id="UP001281147"/>
    </source>
</evidence>
<dbReference type="Proteomes" id="UP001281147">
    <property type="component" value="Unassembled WGS sequence"/>
</dbReference>
<sequence>MLHAVTHMLSVALNDEQALPSHMLHAMNAKLGRRLLKLGTDVDKKVAERVQEVMRKAGTIISQRWSTIQKQDAHDLDLSRLPTLDFENDSRIYLPTLDNYITAMKLRQPCAQGGTRFHPTSQLIKFAADHLPNLSSGGFADKEYTGPNLQGVEDWIVQRIQTWSSTNIHDGNICSDIGSLLKSYHSVAQSSYSGNPETLSIMILTICELWVANDIAAVALYPLLGQYDPGLTSDALHNLHLPTKRQMERLHAVEEYLVQRRSVATLDFSALLHTNTPSCFAAKYFDTSSKHQSTLTSIEAKAELDKTRKLEDFRKLKQEYSDLMQKHASGVCDTQEIVVDTFNGLRETRHSSNCVKCAYKKRAEQLEISVHEWPVPTDRTKAKAIVFELQVPAQVSSWRDTTFYLLTNVLQAEYSISHRPRAAYPLASDPHLTLFAAQIPRSQRVGLLSEDKPHVRNHRNTIKISTSTEQDVCVRNGLKYRYYDADTATFTAALLFTEKVPEMCTYRLPQRSSILQKYLYRPAAAPEGPPPNSVIANQSECPDYMALDEFKHLARLPLGSRLQWHNILIELAAPSIDLRRDETALFVYQCIYQAGSPAVTQVRGSHMALNEDHSASRFVEVLNTAMQRVKGNWESAPSLGVFAALAARLLTLTTLRPVEEACLEFLNAVRSTAFGWVQLLRNKAQQACTQEDRAEFQSKSVDVALICASSYDVDDRHLPAVLSAQVGSILIQCSIIIHEGKPADSSAIDPVLTLLQQRFGRLLFRAYPLLEYHAVDDAISKAWPAFRSRNGWTPGSAEHPHWITTDVAASGGTSTLAVHYNLLSGELLVNGLPLGRPPGKYELHPLFPVLFGNSAVEVVPSPVAGMELSARRTYHGCEVHLRLDESGPSPHLIVRASTKDSTYETIPARLFRGEFPEFYVDNFVHWINIADGTIEFRPTEEAWNRHSASTWRLSKLQPSLNSIKWQLLKDDFAVIGSRNDTATEIGRILTPLAELSRIHAILEGSNKRVRVDILTLQLGFSLEPGSVAVQSREFRGMSVDEDQSLGTLVGFSNKLLLRSATHTKRMVLLPEGRVSYKATGSHVRVTVDKPSITKVHPLDIDLRLGRLVDNGSFQGKLFVAYLHALTAFCLPDPLLQRTGTEQALTTLNSAAIRSFAQLSEENVSTLLAIAALTPTRCYYPAHATVMQTVSSRPSLSFFAQHNHFRKAVTMIFDQADVYNLFYPGSGWRVPEMSRTDLSLTQRATVRTATFRVAGYGAEDHTAAYDASYYPRDANHDSSRRRGAHVLSSLIFGEHQARQFNAQQGYLWNALRNAVDYLNLGYRALLVDTGLDLNHWLALHKAIGDQGNRLVGRFQFMMWISALAAAQTADMAVLQTLVLLFTSPSVRGIPLPTVDVCYPAEGYEATQEKIRSIVHGHLIPLQESPEAKLPKQGYENRRTFQARQKRVHGDKQQRAVEFLVQAIHQQWPVREFSLPNLSNEPVALSQYIRVNQAFVTAAKKFKLWFDNLQLFKYTQRIEEAISVLPSLEVPTPIWPTTSTSPLATPRSARFVSAQDVFASSAPAVPRSPEDILRLISSSRECNDTFRLCDLIRALRQSSCRSDYEFAYINELERSLVSLQARDSAPRLELAEKSNATLQKTLLEYLRACASHLDNVYTILESSVKLVSQALPQSAYSSCLLETAYGPRLSPIDAWKKLPPSWKPCIVRYGLAFTALQRAQRLVKAVDNLQDLVSELQNVGHTNWDPFDYPETLLLEVESGILVRDIQEQIAAEMRTPQTGENRVMQLNMGEGKSSVIVPMVAAALADSKQLVRVVVAKPQSKQMSQMLISKLGGLLGRRIYYLPFSRALKMDTAAAKTVDRMLRGCMSDGGILLVQPEHILSFKLMGIECYNAGKPSVGQSLLLMQDMFDSCSRDILDESDENLSVKFELTYTIGTQQPIELTPLRWICVHQVLELVRQFAAIVANDLPKSVELTAHHKGGFPRVRILQSCAEERLVSLVARQICERGLDGFPIARQPKQARDAVYKYITDFNLADEDVRAVEEPGPRMPEQAALAADLALAFDVLLANGNAVLRAESRSQQEKPDSPSEGFFTASTEPTLYLLRGLLAGGVLGFTLGQKRWRVNYGLAAARTPPTKLAVPYRSKDSPTARSEFSHPDVVIVLTSLCYYYDGLCDDDLFTAFEHLMVSDQADVEYDSWIRDAPDLPLAFRQLEGINLRDRPQCVNEIFPYLRYGKSVVDYHLAHIVFPKEMKQFPYKLSASGWDIAKNKTCLTTGFSGTKDFSKLLPLDIAHLDLPEQRHTNALVLEYLLDPDNAVITMQNRSNTIVSDAEYLLETVMNLQPPVRVILDPGALVLELNNQQFAQQWLAMHLSDEVKGVVFVNGEDEITVLDRHGRIESLQTSPFATQLDLCLVFLDEAHTRGIDLKLPLNYRAAVTLGANLTKDALVQACMRMRKLGKGQTVVFCVSEEIEYKIRSCTAKSRPTPLGLDDVLHWAIAETFTAIRRAVPLWAVQGERFLRQSKLWGQVTNNGRTTMSLTHSENFLETEAQSLEHRYRPNRPTTNVGPIVDLTVPRVEEIVSRCHEFDQIQFSSSTLQEEQERELSPEIEQEKQVERPPTAQPEQHSVHAHVRRFALKGVIVEGSTAYKAAFHALQDTSAAQGFPLAQLALEPQLLVTADFASTIKKSGNKSSFYDAYQRPVQWILTCANKTNAVTSMMIISPFEAQSLLPSLSAKSRVTLHLYKPRCNASHRAFDSLDFLTIPARDTAPLVPRLFLVQLNLFAGQLYLTTYQDYLETCAFLGLAVDQPKNNELIDADGYILRGSDGQYSAGTSPVKFLQLLMSKIRRNGQSIAKTPVGSMLAGKLLARSDFEG</sequence>
<gene>
    <name evidence="1" type="ORF">LTR37_003430</name>
</gene>